<evidence type="ECO:0000256" key="5">
    <source>
        <dbReference type="ARBA" id="ARBA00023163"/>
    </source>
</evidence>
<dbReference type="PANTHER" id="PTHR43133:SF8">
    <property type="entry name" value="RNA POLYMERASE SIGMA FACTOR HI_1459-RELATED"/>
    <property type="match status" value="1"/>
</dbReference>
<dbReference type="InterPro" id="IPR013325">
    <property type="entry name" value="RNA_pol_sigma_r2"/>
</dbReference>
<proteinExistence type="inferred from homology"/>
<gene>
    <name evidence="7" type="ORF">K3181_13120</name>
</gene>
<evidence type="ECO:0000256" key="4">
    <source>
        <dbReference type="ARBA" id="ARBA00023125"/>
    </source>
</evidence>
<dbReference type="InterPro" id="IPR000792">
    <property type="entry name" value="Tscrpt_reg_LuxR_C"/>
</dbReference>
<protein>
    <submittedName>
        <fullName evidence="7">RNA polymerase sigma factor</fullName>
    </submittedName>
</protein>
<dbReference type="Pfam" id="PF04542">
    <property type="entry name" value="Sigma70_r2"/>
    <property type="match status" value="1"/>
</dbReference>
<dbReference type="CDD" id="cd06171">
    <property type="entry name" value="Sigma70_r4"/>
    <property type="match status" value="1"/>
</dbReference>
<dbReference type="InterPro" id="IPR007627">
    <property type="entry name" value="RNA_pol_sigma70_r2"/>
</dbReference>
<keyword evidence="8" id="KW-1185">Reference proteome</keyword>
<evidence type="ECO:0000256" key="3">
    <source>
        <dbReference type="ARBA" id="ARBA00023082"/>
    </source>
</evidence>
<evidence type="ECO:0000259" key="6">
    <source>
        <dbReference type="PROSITE" id="PS00622"/>
    </source>
</evidence>
<reference evidence="7 8" key="1">
    <citation type="submission" date="2021-08" db="EMBL/GenBank/DDBJ databases">
        <title>Comparative Genomics Analysis of the Genus Qipengyuania Reveals Extensive Genetic Diversity and Metabolic Versatility, Including the Description of Fifteen Novel Species.</title>
        <authorList>
            <person name="Liu Y."/>
        </authorList>
    </citation>
    <scope>NUCLEOTIDE SEQUENCE [LARGE SCALE GENOMIC DNA]</scope>
    <source>
        <strain evidence="7 8">YG27</strain>
    </source>
</reference>
<dbReference type="InterPro" id="IPR013324">
    <property type="entry name" value="RNA_pol_sigma_r3/r4-like"/>
</dbReference>
<dbReference type="InterPro" id="IPR014284">
    <property type="entry name" value="RNA_pol_sigma-70_dom"/>
</dbReference>
<dbReference type="Gene3D" id="1.10.10.10">
    <property type="entry name" value="Winged helix-like DNA-binding domain superfamily/Winged helix DNA-binding domain"/>
    <property type="match status" value="1"/>
</dbReference>
<dbReference type="SUPFAM" id="SSF88946">
    <property type="entry name" value="Sigma2 domain of RNA polymerase sigma factors"/>
    <property type="match status" value="1"/>
</dbReference>
<keyword evidence="3" id="KW-0731">Sigma factor</keyword>
<dbReference type="SUPFAM" id="SSF88659">
    <property type="entry name" value="Sigma3 and sigma4 domains of RNA polymerase sigma factors"/>
    <property type="match status" value="1"/>
</dbReference>
<evidence type="ECO:0000313" key="8">
    <source>
        <dbReference type="Proteomes" id="UP000782554"/>
    </source>
</evidence>
<feature type="domain" description="HTH luxR-type" evidence="6">
    <location>
        <begin position="151"/>
        <end position="178"/>
    </location>
</feature>
<dbReference type="InterPro" id="IPR013249">
    <property type="entry name" value="RNA_pol_sigma70_r4_t2"/>
</dbReference>
<dbReference type="PROSITE" id="PS00622">
    <property type="entry name" value="HTH_LUXR_1"/>
    <property type="match status" value="1"/>
</dbReference>
<keyword evidence="4" id="KW-0238">DNA-binding</keyword>
<comment type="caution">
    <text evidence="7">The sequence shown here is derived from an EMBL/GenBank/DDBJ whole genome shotgun (WGS) entry which is preliminary data.</text>
</comment>
<keyword evidence="5" id="KW-0804">Transcription</keyword>
<accession>A0ABS7JXP4</accession>
<keyword evidence="2" id="KW-0805">Transcription regulation</keyword>
<dbReference type="Gene3D" id="1.10.1740.10">
    <property type="match status" value="1"/>
</dbReference>
<dbReference type="InterPro" id="IPR036388">
    <property type="entry name" value="WH-like_DNA-bd_sf"/>
</dbReference>
<dbReference type="EMBL" id="JAIGNU010000003">
    <property type="protein sequence ID" value="MBX7502386.1"/>
    <property type="molecule type" value="Genomic_DNA"/>
</dbReference>
<dbReference type="InterPro" id="IPR039425">
    <property type="entry name" value="RNA_pol_sigma-70-like"/>
</dbReference>
<evidence type="ECO:0000313" key="7">
    <source>
        <dbReference type="EMBL" id="MBX7502386.1"/>
    </source>
</evidence>
<evidence type="ECO:0000256" key="1">
    <source>
        <dbReference type="ARBA" id="ARBA00010641"/>
    </source>
</evidence>
<comment type="similarity">
    <text evidence="1">Belongs to the sigma-70 factor family. ECF subfamily.</text>
</comment>
<evidence type="ECO:0000256" key="2">
    <source>
        <dbReference type="ARBA" id="ARBA00023015"/>
    </source>
</evidence>
<dbReference type="RefSeq" id="WP_221603582.1">
    <property type="nucleotide sequence ID" value="NZ_JAIGNU010000003.1"/>
</dbReference>
<sequence>MRGLDDTIESGLVEKVRAGNRAAFGRLIQPHLPRLLGLARRMLGSADEAEDALQNALASTWVARTKLDSDKPIAAYLTTVTLNKCRDRLRRRKVSRLFGIGSFDPEIPTAGDEPDIETLVADRQILDEVSRAIERLPVRLREALVLVAVEGRSYREVSQLLGVTEKTVETRVYRARQRLREKRSHLFEV</sequence>
<dbReference type="Pfam" id="PF08281">
    <property type="entry name" value="Sigma70_r4_2"/>
    <property type="match status" value="1"/>
</dbReference>
<dbReference type="PANTHER" id="PTHR43133">
    <property type="entry name" value="RNA POLYMERASE ECF-TYPE SIGMA FACTO"/>
    <property type="match status" value="1"/>
</dbReference>
<dbReference type="Proteomes" id="UP000782554">
    <property type="component" value="Unassembled WGS sequence"/>
</dbReference>
<dbReference type="NCBIfam" id="TIGR02937">
    <property type="entry name" value="sigma70-ECF"/>
    <property type="match status" value="1"/>
</dbReference>
<organism evidence="7 8">
    <name type="scientific">Qipengyuania mesophila</name>
    <dbReference type="NCBI Taxonomy" id="2867246"/>
    <lineage>
        <taxon>Bacteria</taxon>
        <taxon>Pseudomonadati</taxon>
        <taxon>Pseudomonadota</taxon>
        <taxon>Alphaproteobacteria</taxon>
        <taxon>Sphingomonadales</taxon>
        <taxon>Erythrobacteraceae</taxon>
        <taxon>Qipengyuania</taxon>
    </lineage>
</organism>
<name>A0ABS7JXP4_9SPHN</name>